<dbReference type="PANTHER" id="PTHR12242">
    <property type="entry name" value="OS02G0130600 PROTEIN-RELATED"/>
    <property type="match status" value="1"/>
</dbReference>
<keyword evidence="1" id="KW-0812">Transmembrane</keyword>
<feature type="transmembrane region" description="Helical" evidence="1">
    <location>
        <begin position="77"/>
        <end position="98"/>
    </location>
</feature>
<keyword evidence="3" id="KW-1185">Reference proteome</keyword>
<organism evidence="2 3">
    <name type="scientific">Schizothecium vesticola</name>
    <dbReference type="NCBI Taxonomy" id="314040"/>
    <lineage>
        <taxon>Eukaryota</taxon>
        <taxon>Fungi</taxon>
        <taxon>Dikarya</taxon>
        <taxon>Ascomycota</taxon>
        <taxon>Pezizomycotina</taxon>
        <taxon>Sordariomycetes</taxon>
        <taxon>Sordariomycetidae</taxon>
        <taxon>Sordariales</taxon>
        <taxon>Schizotheciaceae</taxon>
        <taxon>Schizothecium</taxon>
    </lineage>
</organism>
<evidence type="ECO:0000256" key="1">
    <source>
        <dbReference type="SAM" id="Phobius"/>
    </source>
</evidence>
<evidence type="ECO:0008006" key="4">
    <source>
        <dbReference type="Google" id="ProtNLM"/>
    </source>
</evidence>
<gene>
    <name evidence="2" type="ORF">B0T18DRAFT_434428</name>
</gene>
<dbReference type="EMBL" id="JAUKUD010000001">
    <property type="protein sequence ID" value="KAK0753852.1"/>
    <property type="molecule type" value="Genomic_DNA"/>
</dbReference>
<protein>
    <recommendedName>
        <fullName evidence="4">FAR-17a/AIG1-like protein</fullName>
    </recommendedName>
</protein>
<keyword evidence="1" id="KW-0472">Membrane</keyword>
<dbReference type="Proteomes" id="UP001172155">
    <property type="component" value="Unassembled WGS sequence"/>
</dbReference>
<name>A0AA40F9S7_9PEZI</name>
<dbReference type="GO" id="GO:0016020">
    <property type="term" value="C:membrane"/>
    <property type="evidence" value="ECO:0007669"/>
    <property type="project" value="TreeGrafter"/>
</dbReference>
<dbReference type="AlphaFoldDB" id="A0AA40F9S7"/>
<feature type="transmembrane region" description="Helical" evidence="1">
    <location>
        <begin position="217"/>
        <end position="240"/>
    </location>
</feature>
<reference evidence="2" key="1">
    <citation type="submission" date="2023-06" db="EMBL/GenBank/DDBJ databases">
        <title>Genome-scale phylogeny and comparative genomics of the fungal order Sordariales.</title>
        <authorList>
            <consortium name="Lawrence Berkeley National Laboratory"/>
            <person name="Hensen N."/>
            <person name="Bonometti L."/>
            <person name="Westerberg I."/>
            <person name="Brannstrom I.O."/>
            <person name="Guillou S."/>
            <person name="Cros-Aarteil S."/>
            <person name="Calhoun S."/>
            <person name="Haridas S."/>
            <person name="Kuo A."/>
            <person name="Mondo S."/>
            <person name="Pangilinan J."/>
            <person name="Riley R."/>
            <person name="LaButti K."/>
            <person name="Andreopoulos B."/>
            <person name="Lipzen A."/>
            <person name="Chen C."/>
            <person name="Yanf M."/>
            <person name="Daum C."/>
            <person name="Ng V."/>
            <person name="Clum A."/>
            <person name="Steindorff A."/>
            <person name="Ohm R."/>
            <person name="Martin F."/>
            <person name="Silar P."/>
            <person name="Natvig D."/>
            <person name="Lalanne C."/>
            <person name="Gautier V."/>
            <person name="Ament-velasquez S.L."/>
            <person name="Kruys A."/>
            <person name="Hutchinson M.I."/>
            <person name="Powell A.J."/>
            <person name="Barry K."/>
            <person name="Miller A.N."/>
            <person name="Grigoriev I.V."/>
            <person name="Debuchy R."/>
            <person name="Gladieux P."/>
            <person name="Thoren M.H."/>
            <person name="Johannesson H."/>
        </authorList>
    </citation>
    <scope>NUCLEOTIDE SEQUENCE</scope>
    <source>
        <strain evidence="2">SMH3187-1</strain>
    </source>
</reference>
<evidence type="ECO:0000313" key="3">
    <source>
        <dbReference type="Proteomes" id="UP001172155"/>
    </source>
</evidence>
<dbReference type="PANTHER" id="PTHR12242:SF1">
    <property type="entry name" value="MYND-TYPE DOMAIN-CONTAINING PROTEIN"/>
    <property type="match status" value="1"/>
</dbReference>
<evidence type="ECO:0000313" key="2">
    <source>
        <dbReference type="EMBL" id="KAK0753852.1"/>
    </source>
</evidence>
<proteinExistence type="predicted"/>
<accession>A0AA40F9S7</accession>
<sequence length="287" mass="32277">MTVLKKVKTAFSFGTTPFDPTHRFETSWLVSPYVLFAIRALLAFYTLFTSIFILGWECAHAPDRCATSRARFSYFTVLTYWGLAFYFLVSAFHTFTYARTGTPLLSRFPRPLQALHSAFYTTVIVYPFLVTVVYWATLYSGAWFPTTFSGWSNVSQHMLNSAFAVFEIVVPRTEPPPLVHMVWLVVVLGGYLGLAYVTHAAQGWYPYSFLDPGRANVGAYVVGILVGSLVVFGIVWGVIFGRRWVTEKKMGRTGKFARGREGAGEVVMMEEARGKDGEVRAGEERRG</sequence>
<keyword evidence="1" id="KW-1133">Transmembrane helix</keyword>
<feature type="transmembrane region" description="Helical" evidence="1">
    <location>
        <begin position="33"/>
        <end position="56"/>
    </location>
</feature>
<feature type="transmembrane region" description="Helical" evidence="1">
    <location>
        <begin position="178"/>
        <end position="197"/>
    </location>
</feature>
<comment type="caution">
    <text evidence="2">The sequence shown here is derived from an EMBL/GenBank/DDBJ whole genome shotgun (WGS) entry which is preliminary data.</text>
</comment>
<feature type="transmembrane region" description="Helical" evidence="1">
    <location>
        <begin position="118"/>
        <end position="139"/>
    </location>
</feature>